<dbReference type="InterPro" id="IPR013538">
    <property type="entry name" value="ASHA1/2-like_C"/>
</dbReference>
<dbReference type="Pfam" id="PF00501">
    <property type="entry name" value="AMP-binding"/>
    <property type="match status" value="1"/>
</dbReference>
<keyword evidence="6" id="KW-1185">Reference proteome</keyword>
<feature type="domain" description="Activator of Hsp90 ATPase homologue 1/2-like C-terminal" evidence="3">
    <location>
        <begin position="632"/>
        <end position="759"/>
    </location>
</feature>
<evidence type="ECO:0000313" key="6">
    <source>
        <dbReference type="Proteomes" id="UP000655570"/>
    </source>
</evidence>
<protein>
    <submittedName>
        <fullName evidence="5">AMP-binding protein</fullName>
    </submittedName>
</protein>
<dbReference type="Gene3D" id="3.30.530.20">
    <property type="match status" value="1"/>
</dbReference>
<dbReference type="PANTHER" id="PTHR43767:SF12">
    <property type="entry name" value="AMP-DEPENDENT SYNTHETASE AND LIGASE"/>
    <property type="match status" value="1"/>
</dbReference>
<dbReference type="Gene3D" id="3.40.50.12780">
    <property type="entry name" value="N-terminal domain of ligase-like"/>
    <property type="match status" value="1"/>
</dbReference>
<evidence type="ECO:0000259" key="3">
    <source>
        <dbReference type="Pfam" id="PF08327"/>
    </source>
</evidence>
<dbReference type="InterPro" id="IPR000873">
    <property type="entry name" value="AMP-dep_synth/lig_dom"/>
</dbReference>
<evidence type="ECO:0000259" key="4">
    <source>
        <dbReference type="Pfam" id="PF13193"/>
    </source>
</evidence>
<evidence type="ECO:0000259" key="2">
    <source>
        <dbReference type="Pfam" id="PF00501"/>
    </source>
</evidence>
<dbReference type="Gene3D" id="3.30.300.30">
    <property type="match status" value="1"/>
</dbReference>
<accession>A0ABR8U3E3</accession>
<dbReference type="PROSITE" id="PS00455">
    <property type="entry name" value="AMP_BINDING"/>
    <property type="match status" value="1"/>
</dbReference>
<dbReference type="Proteomes" id="UP000655570">
    <property type="component" value="Unassembled WGS sequence"/>
</dbReference>
<dbReference type="InterPro" id="IPR025110">
    <property type="entry name" value="AMP-bd_C"/>
</dbReference>
<gene>
    <name evidence="5" type="ORF">H9641_16025</name>
</gene>
<dbReference type="CDD" id="cd08898">
    <property type="entry name" value="SRPBCC_CalC_Aha1-like_5"/>
    <property type="match status" value="1"/>
</dbReference>
<comment type="caution">
    <text evidence="5">The sequence shown here is derived from an EMBL/GenBank/DDBJ whole genome shotgun (WGS) entry which is preliminary data.</text>
</comment>
<comment type="similarity">
    <text evidence="1">Belongs to the AHA1 family.</text>
</comment>
<evidence type="ECO:0000313" key="5">
    <source>
        <dbReference type="EMBL" id="MBD7982213.1"/>
    </source>
</evidence>
<dbReference type="SUPFAM" id="SSF55961">
    <property type="entry name" value="Bet v1-like"/>
    <property type="match status" value="1"/>
</dbReference>
<dbReference type="InterPro" id="IPR050237">
    <property type="entry name" value="ATP-dep_AMP-bd_enzyme"/>
</dbReference>
<reference evidence="5 6" key="1">
    <citation type="submission" date="2020-08" db="EMBL/GenBank/DDBJ databases">
        <title>A Genomic Blueprint of the Chicken Gut Microbiome.</title>
        <authorList>
            <person name="Gilroy R."/>
            <person name="Ravi A."/>
            <person name="Getino M."/>
            <person name="Pursley I."/>
            <person name="Horton D.L."/>
            <person name="Alikhan N.-F."/>
            <person name="Baker D."/>
            <person name="Gharbi K."/>
            <person name="Hall N."/>
            <person name="Watson M."/>
            <person name="Adriaenssens E.M."/>
            <person name="Foster-Nyarko E."/>
            <person name="Jarju S."/>
            <person name="Secka A."/>
            <person name="Antonio M."/>
            <person name="Oren A."/>
            <person name="Chaudhuri R."/>
            <person name="La Ragione R.M."/>
            <person name="Hildebrand F."/>
            <person name="Pallen M.J."/>
        </authorList>
    </citation>
    <scope>NUCLEOTIDE SEQUENCE [LARGE SCALE GENOMIC DNA]</scope>
    <source>
        <strain evidence="5 6">Sa2CUA9</strain>
    </source>
</reference>
<dbReference type="Pfam" id="PF08327">
    <property type="entry name" value="AHSA1"/>
    <property type="match status" value="1"/>
</dbReference>
<name>A0ABR8U3E3_9CELL</name>
<sequence length="771" mass="82379">MNTLAKQPWLSRYSPGVPATVDVPDEPVTAALARAAARWPDRVAVDFFGATITYARLAQKVDRAASALSTLGVGPGDRVALVMPNCTSHLVAFYAALRLGATVVEHNPTYSSDELAHQLADSGATVALVWQKAVPAVLAAQPHTGLRTVVSVDVARDLPFVKRLALHLPVEAARTQKAALRGPASPGVQDWHRLVAAAGPLDPSTPQPTADDVALLQYTGGTTGTPKGAVLTHRNLVANTVQGQAWASFREGEETVYGVLPFFHAFGLMFCLTLPARIGATLVAFPKFDADSVLAAQKRRPATFLPGVAPMFDRVAAAAAKARAAGKPVDLHSIRLAFAGAMPISPTTARTWEEATGGLLIEGYGMTETSPVALGNPVSSDRRPGTLGLPFPSTDIRVVDQDDPTQDVVPDEHGTVRGELLIHGPQVFQGYWNRPEETAHQLLEGGWLRTGDVVTVDADGVVTLVDRIKEMIITGGFKIYPSQVEDHLRLMPGIRDVAVVGLPGEGSDERVAAAIVLDESETTASGLPVDLAAVRAWGEQKLARYALPKHLFVVPDLPRSQIGKVLRRVVLGTGARDARPPSATRGLHRAPSCATLKLHMIPSRGTTMTSIDQQAVIDSEKFQVTRTVLVRATPDQVWAALTRDDLIARWFGQKASLPDLRVGGEGVFGFDGYGEFAVRIDEYDEPVTFAFTWTNQPGAPLRDDNSTQVRFTLAPDGPGTLLSVVESGFDHLGEGSAHAMESNRSGWTGELDELVAFLEGSDRPVPDGRTA</sequence>
<dbReference type="RefSeq" id="WP_191805424.1">
    <property type="nucleotide sequence ID" value="NZ_JACSQF010000018.1"/>
</dbReference>
<dbReference type="InterPro" id="IPR023393">
    <property type="entry name" value="START-like_dom_sf"/>
</dbReference>
<dbReference type="SUPFAM" id="SSF56801">
    <property type="entry name" value="Acetyl-CoA synthetase-like"/>
    <property type="match status" value="1"/>
</dbReference>
<evidence type="ECO:0000256" key="1">
    <source>
        <dbReference type="ARBA" id="ARBA00006817"/>
    </source>
</evidence>
<feature type="domain" description="AMP-dependent synthetase/ligase" evidence="2">
    <location>
        <begin position="33"/>
        <end position="432"/>
    </location>
</feature>
<dbReference type="Pfam" id="PF13193">
    <property type="entry name" value="AMP-binding_C"/>
    <property type="match status" value="1"/>
</dbReference>
<proteinExistence type="inferred from homology"/>
<feature type="domain" description="AMP-binding enzyme C-terminal" evidence="4">
    <location>
        <begin position="484"/>
        <end position="564"/>
    </location>
</feature>
<dbReference type="InterPro" id="IPR045851">
    <property type="entry name" value="AMP-bd_C_sf"/>
</dbReference>
<organism evidence="5 6">
    <name type="scientific">Oerskovia merdavium</name>
    <dbReference type="NCBI Taxonomy" id="2762227"/>
    <lineage>
        <taxon>Bacteria</taxon>
        <taxon>Bacillati</taxon>
        <taxon>Actinomycetota</taxon>
        <taxon>Actinomycetes</taxon>
        <taxon>Micrococcales</taxon>
        <taxon>Cellulomonadaceae</taxon>
        <taxon>Oerskovia</taxon>
    </lineage>
</organism>
<dbReference type="PANTHER" id="PTHR43767">
    <property type="entry name" value="LONG-CHAIN-FATTY-ACID--COA LIGASE"/>
    <property type="match status" value="1"/>
</dbReference>
<dbReference type="InterPro" id="IPR020845">
    <property type="entry name" value="AMP-binding_CS"/>
</dbReference>
<dbReference type="InterPro" id="IPR042099">
    <property type="entry name" value="ANL_N_sf"/>
</dbReference>
<dbReference type="EMBL" id="JACSQF010000018">
    <property type="protein sequence ID" value="MBD7982213.1"/>
    <property type="molecule type" value="Genomic_DNA"/>
</dbReference>